<evidence type="ECO:0000313" key="4">
    <source>
        <dbReference type="Proteomes" id="UP000215914"/>
    </source>
</evidence>
<dbReference type="InterPro" id="IPR008383">
    <property type="entry name" value="API5"/>
</dbReference>
<evidence type="ECO:0000313" key="3">
    <source>
        <dbReference type="EMBL" id="OTG20044.1"/>
    </source>
</evidence>
<dbReference type="EMBL" id="CM007896">
    <property type="protein sequence ID" value="OTG20044.1"/>
    <property type="molecule type" value="Genomic_DNA"/>
</dbReference>
<accession>A0A251UA95</accession>
<reference evidence="2" key="3">
    <citation type="submission" date="2020-06" db="EMBL/GenBank/DDBJ databases">
        <title>Helianthus annuus Genome sequencing and assembly Release 2.</title>
        <authorList>
            <person name="Gouzy J."/>
            <person name="Langlade N."/>
            <person name="Munos S."/>
        </authorList>
    </citation>
    <scope>NUCLEOTIDE SEQUENCE</scope>
    <source>
        <tissue evidence="2">Leaves</tissue>
    </source>
</reference>
<keyword evidence="1" id="KW-0053">Apoptosis</keyword>
<reference evidence="2 4" key="1">
    <citation type="journal article" date="2017" name="Nature">
        <title>The sunflower genome provides insights into oil metabolism, flowering and Asterid evolution.</title>
        <authorList>
            <person name="Badouin H."/>
            <person name="Gouzy J."/>
            <person name="Grassa C.J."/>
            <person name="Murat F."/>
            <person name="Staton S.E."/>
            <person name="Cottret L."/>
            <person name="Lelandais-Briere C."/>
            <person name="Owens G.L."/>
            <person name="Carrere S."/>
            <person name="Mayjonade B."/>
            <person name="Legrand L."/>
            <person name="Gill N."/>
            <person name="Kane N.C."/>
            <person name="Bowers J.E."/>
            <person name="Hubner S."/>
            <person name="Bellec A."/>
            <person name="Berard A."/>
            <person name="Berges H."/>
            <person name="Blanchet N."/>
            <person name="Boniface M.C."/>
            <person name="Brunel D."/>
            <person name="Catrice O."/>
            <person name="Chaidir N."/>
            <person name="Claudel C."/>
            <person name="Donnadieu C."/>
            <person name="Faraut T."/>
            <person name="Fievet G."/>
            <person name="Helmstetter N."/>
            <person name="King M."/>
            <person name="Knapp S.J."/>
            <person name="Lai Z."/>
            <person name="Le Paslier M.C."/>
            <person name="Lippi Y."/>
            <person name="Lorenzon L."/>
            <person name="Mandel J.R."/>
            <person name="Marage G."/>
            <person name="Marchand G."/>
            <person name="Marquand E."/>
            <person name="Bret-Mestries E."/>
            <person name="Morien E."/>
            <person name="Nambeesan S."/>
            <person name="Nguyen T."/>
            <person name="Pegot-Espagnet P."/>
            <person name="Pouilly N."/>
            <person name="Raftis F."/>
            <person name="Sallet E."/>
            <person name="Schiex T."/>
            <person name="Thomas J."/>
            <person name="Vandecasteele C."/>
            <person name="Vares D."/>
            <person name="Vear F."/>
            <person name="Vautrin S."/>
            <person name="Crespi M."/>
            <person name="Mangin B."/>
            <person name="Burke J.M."/>
            <person name="Salse J."/>
            <person name="Munos S."/>
            <person name="Vincourt P."/>
            <person name="Rieseberg L.H."/>
            <person name="Langlade N.B."/>
        </authorList>
    </citation>
    <scope>NUCLEOTIDE SEQUENCE [LARGE SCALE GENOMIC DNA]</scope>
    <source>
        <strain evidence="4">cv. SF193</strain>
        <tissue evidence="2">Leaves</tissue>
    </source>
</reference>
<sequence>MADASSDVNDIEKLYVYGKRLSEAKDKSQNVEDYNSIIKAAKSRSVKARQLAAQLIPRFFKFFPGLSGPAVDAHLDLCEAEVLGVSTFVYKVELGVVVNRWIK</sequence>
<evidence type="ECO:0000313" key="2">
    <source>
        <dbReference type="EMBL" id="KAF5797602.1"/>
    </source>
</evidence>
<evidence type="ECO:0000256" key="1">
    <source>
        <dbReference type="ARBA" id="ARBA00022703"/>
    </source>
</evidence>
<keyword evidence="4" id="KW-1185">Reference proteome</keyword>
<gene>
    <name evidence="3" type="ORF">HannXRQ_Chr07g0188631</name>
    <name evidence="2" type="ORF">HanXRQr2_Chr07g0282551</name>
</gene>
<dbReference type="AlphaFoldDB" id="A0A251UA95"/>
<organism evidence="3 4">
    <name type="scientific">Helianthus annuus</name>
    <name type="common">Common sunflower</name>
    <dbReference type="NCBI Taxonomy" id="4232"/>
    <lineage>
        <taxon>Eukaryota</taxon>
        <taxon>Viridiplantae</taxon>
        <taxon>Streptophyta</taxon>
        <taxon>Embryophyta</taxon>
        <taxon>Tracheophyta</taxon>
        <taxon>Spermatophyta</taxon>
        <taxon>Magnoliopsida</taxon>
        <taxon>eudicotyledons</taxon>
        <taxon>Gunneridae</taxon>
        <taxon>Pentapetalae</taxon>
        <taxon>asterids</taxon>
        <taxon>campanulids</taxon>
        <taxon>Asterales</taxon>
        <taxon>Asteraceae</taxon>
        <taxon>Asteroideae</taxon>
        <taxon>Heliantheae alliance</taxon>
        <taxon>Heliantheae</taxon>
        <taxon>Helianthus</taxon>
    </lineage>
</organism>
<dbReference type="EMBL" id="MNCJ02000322">
    <property type="protein sequence ID" value="KAF5797602.1"/>
    <property type="molecule type" value="Genomic_DNA"/>
</dbReference>
<protein>
    <submittedName>
        <fullName evidence="2 3">Apoptosis inhibitory 5</fullName>
    </submittedName>
</protein>
<dbReference type="STRING" id="4232.A0A251UA95"/>
<dbReference type="OrthoDB" id="19224at2759"/>
<dbReference type="PANTHER" id="PTHR12758:SF19">
    <property type="entry name" value="APOPTOSIS INHIBITOR 5"/>
    <property type="match status" value="1"/>
</dbReference>
<dbReference type="Proteomes" id="UP000215914">
    <property type="component" value="Chromosome 7"/>
</dbReference>
<name>A0A251UA95_HELAN</name>
<proteinExistence type="predicted"/>
<dbReference type="PANTHER" id="PTHR12758">
    <property type="entry name" value="APOPTOSIS INHIBITOR 5-RELATED"/>
    <property type="match status" value="1"/>
</dbReference>
<dbReference type="Gramene" id="mRNA:HanXRQr2_Chr07g0282551">
    <property type="protein sequence ID" value="mRNA:HanXRQr2_Chr07g0282551"/>
    <property type="gene ID" value="HanXRQr2_Chr07g0282551"/>
</dbReference>
<dbReference type="InParanoid" id="A0A251UA95"/>
<reference evidence="3" key="2">
    <citation type="submission" date="2017-02" db="EMBL/GenBank/DDBJ databases">
        <title>Sunflower complete genome.</title>
        <authorList>
            <person name="Langlade N."/>
            <person name="Munos S."/>
        </authorList>
    </citation>
    <scope>NUCLEOTIDE SEQUENCE [LARGE SCALE GENOMIC DNA]</scope>
    <source>
        <tissue evidence="3">Leaves</tissue>
    </source>
</reference>
<dbReference type="Pfam" id="PF05918">
    <property type="entry name" value="API5"/>
    <property type="match status" value="1"/>
</dbReference>
<dbReference type="OMA" id="KIYEYRE"/>